<dbReference type="OrthoDB" id="9760689at2"/>
<sequence length="268" mass="29316">MSQALTMTTGFDKKRVAQQFSKAATTYARHNELQRDCAQTLLSQLGPNAGKLLDAGCGPAAMTAALLPHCSEYLGVDLAPGMLNQAQQHFPQQQWLLADIERLPLAAGQFDTVVANLVVQWCDDLTQVLTELLRVTKPGGRVLCTTVLAPSMEPLMSTWRNLDGGTHSNKFLSPQACEQSLRSLPQNLATQAQVRANNFRYWYPSVLQMLRDLKGIGANYTVRNATPALTAGGLAQLELSMRQHALAEPGKLPMDWTIGVIELDKSKT</sequence>
<dbReference type="SUPFAM" id="SSF53335">
    <property type="entry name" value="S-adenosyl-L-methionine-dependent methyltransferases"/>
    <property type="match status" value="1"/>
</dbReference>
<dbReference type="InterPro" id="IPR050508">
    <property type="entry name" value="Methyltransf_Superfamily"/>
</dbReference>
<dbReference type="GO" id="GO:0008757">
    <property type="term" value="F:S-adenosylmethionine-dependent methyltransferase activity"/>
    <property type="evidence" value="ECO:0007669"/>
    <property type="project" value="InterPro"/>
</dbReference>
<dbReference type="PANTHER" id="PTHR42912">
    <property type="entry name" value="METHYLTRANSFERASE"/>
    <property type="match status" value="1"/>
</dbReference>
<dbReference type="RefSeq" id="WP_086434383.1">
    <property type="nucleotide sequence ID" value="NZ_FXWH01000001.1"/>
</dbReference>
<dbReference type="Gene3D" id="3.40.50.150">
    <property type="entry name" value="Vaccinia Virus protein VP39"/>
    <property type="match status" value="1"/>
</dbReference>
<reference evidence="3" key="1">
    <citation type="submission" date="2017-04" db="EMBL/GenBank/DDBJ databases">
        <authorList>
            <person name="Varghese N."/>
            <person name="Submissions S."/>
        </authorList>
    </citation>
    <scope>NUCLEOTIDE SEQUENCE [LARGE SCALE GENOMIC DNA]</scope>
</reference>
<evidence type="ECO:0000313" key="2">
    <source>
        <dbReference type="EMBL" id="SMQ65518.1"/>
    </source>
</evidence>
<dbReference type="EMBL" id="FXWH01000001">
    <property type="protein sequence ID" value="SMQ65518.1"/>
    <property type="molecule type" value="Genomic_DNA"/>
</dbReference>
<protein>
    <submittedName>
        <fullName evidence="2">Pimeloyl-CoA biosynthesis protein BioC</fullName>
    </submittedName>
</protein>
<organism evidence="2 3">
    <name type="scientific">Pseudidiomarina planktonica</name>
    <dbReference type="NCBI Taxonomy" id="1323738"/>
    <lineage>
        <taxon>Bacteria</taxon>
        <taxon>Pseudomonadati</taxon>
        <taxon>Pseudomonadota</taxon>
        <taxon>Gammaproteobacteria</taxon>
        <taxon>Alteromonadales</taxon>
        <taxon>Idiomarinaceae</taxon>
        <taxon>Pseudidiomarina</taxon>
    </lineage>
</organism>
<dbReference type="PANTHER" id="PTHR42912:SF45">
    <property type="entry name" value="23S RRNA (GUANINE(745)-N(1))-METHYLTRANSFERASE"/>
    <property type="match status" value="1"/>
</dbReference>
<dbReference type="Pfam" id="PF08241">
    <property type="entry name" value="Methyltransf_11"/>
    <property type="match status" value="1"/>
</dbReference>
<gene>
    <name evidence="2" type="ORF">SAMN06297229_1288</name>
</gene>
<name>A0A1Y6ES26_9GAMM</name>
<proteinExistence type="predicted"/>
<evidence type="ECO:0000313" key="3">
    <source>
        <dbReference type="Proteomes" id="UP000194450"/>
    </source>
</evidence>
<dbReference type="AlphaFoldDB" id="A0A1Y6ES26"/>
<keyword evidence="3" id="KW-1185">Reference proteome</keyword>
<dbReference type="InterPro" id="IPR029063">
    <property type="entry name" value="SAM-dependent_MTases_sf"/>
</dbReference>
<evidence type="ECO:0000259" key="1">
    <source>
        <dbReference type="Pfam" id="PF08241"/>
    </source>
</evidence>
<accession>A0A1Y6ES26</accession>
<feature type="domain" description="Methyltransferase type 11" evidence="1">
    <location>
        <begin position="53"/>
        <end position="144"/>
    </location>
</feature>
<dbReference type="CDD" id="cd02440">
    <property type="entry name" value="AdoMet_MTases"/>
    <property type="match status" value="1"/>
</dbReference>
<dbReference type="InterPro" id="IPR013216">
    <property type="entry name" value="Methyltransf_11"/>
</dbReference>
<dbReference type="Proteomes" id="UP000194450">
    <property type="component" value="Unassembled WGS sequence"/>
</dbReference>